<keyword evidence="6" id="KW-1185">Reference proteome</keyword>
<feature type="domain" description="Thioredoxin" evidence="4">
    <location>
        <begin position="263"/>
        <end position="422"/>
    </location>
</feature>
<dbReference type="GO" id="GO:0060271">
    <property type="term" value="P:cilium assembly"/>
    <property type="evidence" value="ECO:0007669"/>
    <property type="project" value="TreeGrafter"/>
</dbReference>
<keyword evidence="2" id="KW-0812">Transmembrane</keyword>
<keyword evidence="2" id="KW-1133">Transmembrane helix</keyword>
<evidence type="ECO:0000259" key="4">
    <source>
        <dbReference type="PROSITE" id="PS51352"/>
    </source>
</evidence>
<keyword evidence="3" id="KW-0732">Signal</keyword>
<feature type="transmembrane region" description="Helical" evidence="2">
    <location>
        <begin position="416"/>
        <end position="434"/>
    </location>
</feature>
<feature type="compositionally biased region" description="Polar residues" evidence="1">
    <location>
        <begin position="229"/>
        <end position="240"/>
    </location>
</feature>
<dbReference type="SUPFAM" id="SSF52833">
    <property type="entry name" value="Thioredoxin-like"/>
    <property type="match status" value="1"/>
</dbReference>
<dbReference type="PANTHER" id="PTHR14684:SF2">
    <property type="entry name" value="THIOREDOXIN DOMAIN-CONTAINING PROTEIN 15"/>
    <property type="match status" value="1"/>
</dbReference>
<evidence type="ECO:0000313" key="5">
    <source>
        <dbReference type="EMBL" id="GFR62133.1"/>
    </source>
</evidence>
<accession>A0AAV4ENV0</accession>
<sequence>MTTVQIYQRCYTLMLVCLIILANLALPNKVEATTENADIEKDRCNGVPCEESDSSIEPSRNILLGVTDLEPSLDNDKVTFSSGKDEIVSITSDENTLPKKNSYDIKHGSGDSALDQQGLSADIPSDNKDSIEIVDSLTTTTHSDSSKAQDLSNSNSQVKEDPPSLQVIGMKTSDVSRPTGDPKHESEAEPAKHTLFPFLYTSLFSMFKSLLRSFLSELVHHGNQQDIASNTSEGINQSSPVAEEENSTNINVTSNGTDSIKRTRFQCAIKNVTANDVGKVKVVNSTELLDILSLSKSQKSAACVLVMFYAPWCHFCAQTAPHYNALARAFPQLDILAVDTSHFSYLNARFGTVAVPNIMLFHSRSAVRFNYTQRILEKFTHFVTNNTGLEPRRFVLLEPLDFVGPLPCVVKQSRDWLLWLAWVFVAICAAYGFVQSQYGQGFIAKLKFLWQEHQHID</sequence>
<reference evidence="5 6" key="1">
    <citation type="journal article" date="2021" name="Elife">
        <title>Chloroplast acquisition without the gene transfer in kleptoplastic sea slugs, Plakobranchus ocellatus.</title>
        <authorList>
            <person name="Maeda T."/>
            <person name="Takahashi S."/>
            <person name="Yoshida T."/>
            <person name="Shimamura S."/>
            <person name="Takaki Y."/>
            <person name="Nagai Y."/>
            <person name="Toyoda A."/>
            <person name="Suzuki Y."/>
            <person name="Arimoto A."/>
            <person name="Ishii H."/>
            <person name="Satoh N."/>
            <person name="Nishiyama T."/>
            <person name="Hasebe M."/>
            <person name="Maruyama T."/>
            <person name="Minagawa J."/>
            <person name="Obokata J."/>
            <person name="Shigenobu S."/>
        </authorList>
    </citation>
    <scope>NUCLEOTIDE SEQUENCE [LARGE SCALE GENOMIC DNA]</scope>
</reference>
<feature type="compositionally biased region" description="Basic and acidic residues" evidence="1">
    <location>
        <begin position="180"/>
        <end position="189"/>
    </location>
</feature>
<dbReference type="Pfam" id="PF00085">
    <property type="entry name" value="Thioredoxin"/>
    <property type="match status" value="1"/>
</dbReference>
<dbReference type="Gene3D" id="3.40.30.10">
    <property type="entry name" value="Glutaredoxin"/>
    <property type="match status" value="1"/>
</dbReference>
<organism evidence="5 6">
    <name type="scientific">Elysia marginata</name>
    <dbReference type="NCBI Taxonomy" id="1093978"/>
    <lineage>
        <taxon>Eukaryota</taxon>
        <taxon>Metazoa</taxon>
        <taxon>Spiralia</taxon>
        <taxon>Lophotrochozoa</taxon>
        <taxon>Mollusca</taxon>
        <taxon>Gastropoda</taxon>
        <taxon>Heterobranchia</taxon>
        <taxon>Euthyneura</taxon>
        <taxon>Panpulmonata</taxon>
        <taxon>Sacoglossa</taxon>
        <taxon>Placobranchoidea</taxon>
        <taxon>Plakobranchidae</taxon>
        <taxon>Elysia</taxon>
    </lineage>
</organism>
<feature type="compositionally biased region" description="Polar residues" evidence="1">
    <location>
        <begin position="148"/>
        <end position="157"/>
    </location>
</feature>
<dbReference type="InterPro" id="IPR036249">
    <property type="entry name" value="Thioredoxin-like_sf"/>
</dbReference>
<dbReference type="AlphaFoldDB" id="A0AAV4ENV0"/>
<keyword evidence="2" id="KW-0472">Membrane</keyword>
<dbReference type="Proteomes" id="UP000762676">
    <property type="component" value="Unassembled WGS sequence"/>
</dbReference>
<dbReference type="InterPro" id="IPR013766">
    <property type="entry name" value="Thioredoxin_domain"/>
</dbReference>
<evidence type="ECO:0000256" key="3">
    <source>
        <dbReference type="SAM" id="SignalP"/>
    </source>
</evidence>
<dbReference type="InterPro" id="IPR042418">
    <property type="entry name" value="TXNDC15"/>
</dbReference>
<dbReference type="PROSITE" id="PS51352">
    <property type="entry name" value="THIOREDOXIN_2"/>
    <property type="match status" value="1"/>
</dbReference>
<feature type="signal peptide" evidence="3">
    <location>
        <begin position="1"/>
        <end position="32"/>
    </location>
</feature>
<comment type="caution">
    <text evidence="5">The sequence shown here is derived from an EMBL/GenBank/DDBJ whole genome shotgun (WGS) entry which is preliminary data.</text>
</comment>
<feature type="region of interest" description="Disordered" evidence="1">
    <location>
        <begin position="229"/>
        <end position="255"/>
    </location>
</feature>
<dbReference type="GO" id="GO:0005929">
    <property type="term" value="C:cilium"/>
    <property type="evidence" value="ECO:0007669"/>
    <property type="project" value="TreeGrafter"/>
</dbReference>
<dbReference type="EMBL" id="BMAT01007323">
    <property type="protein sequence ID" value="GFR62133.1"/>
    <property type="molecule type" value="Genomic_DNA"/>
</dbReference>
<proteinExistence type="predicted"/>
<evidence type="ECO:0000256" key="1">
    <source>
        <dbReference type="SAM" id="MobiDB-lite"/>
    </source>
</evidence>
<feature type="region of interest" description="Disordered" evidence="1">
    <location>
        <begin position="91"/>
        <end position="127"/>
    </location>
</feature>
<evidence type="ECO:0000313" key="6">
    <source>
        <dbReference type="Proteomes" id="UP000762676"/>
    </source>
</evidence>
<protein>
    <submittedName>
        <fullName evidence="5">Thioredoxin domain-containing protein 15</fullName>
    </submittedName>
</protein>
<dbReference type="PANTHER" id="PTHR14684">
    <property type="entry name" value="THIOREDOXIN DOMAIN-CONTAINING PROTEIN 15"/>
    <property type="match status" value="1"/>
</dbReference>
<feature type="chain" id="PRO_5043943594" evidence="3">
    <location>
        <begin position="33"/>
        <end position="457"/>
    </location>
</feature>
<evidence type="ECO:0000256" key="2">
    <source>
        <dbReference type="SAM" id="Phobius"/>
    </source>
</evidence>
<gene>
    <name evidence="5" type="ORF">ElyMa_003575000</name>
</gene>
<name>A0AAV4ENV0_9GAST</name>
<feature type="region of interest" description="Disordered" evidence="1">
    <location>
        <begin position="139"/>
        <end position="189"/>
    </location>
</feature>